<keyword evidence="1" id="KW-1133">Transmembrane helix</keyword>
<accession>A0A6P1BMS1</accession>
<protein>
    <submittedName>
        <fullName evidence="2">Uncharacterized protein</fullName>
    </submittedName>
</protein>
<organism evidence="2 3">
    <name type="scientific">Bradyrhizobium uaiense</name>
    <dbReference type="NCBI Taxonomy" id="2594946"/>
    <lineage>
        <taxon>Bacteria</taxon>
        <taxon>Pseudomonadati</taxon>
        <taxon>Pseudomonadota</taxon>
        <taxon>Alphaproteobacteria</taxon>
        <taxon>Hyphomicrobiales</taxon>
        <taxon>Nitrobacteraceae</taxon>
        <taxon>Bradyrhizobium</taxon>
    </lineage>
</organism>
<comment type="caution">
    <text evidence="2">The sequence shown here is derived from an EMBL/GenBank/DDBJ whole genome shotgun (WGS) entry which is preliminary data.</text>
</comment>
<name>A0A6P1BMS1_9BRAD</name>
<dbReference type="EMBL" id="VKHP01000108">
    <property type="protein sequence ID" value="NEU98882.1"/>
    <property type="molecule type" value="Genomic_DNA"/>
</dbReference>
<gene>
    <name evidence="2" type="ORF">FNJ47_24415</name>
</gene>
<keyword evidence="1" id="KW-0812">Transmembrane</keyword>
<keyword evidence="3" id="KW-1185">Reference proteome</keyword>
<dbReference type="Proteomes" id="UP000468531">
    <property type="component" value="Unassembled WGS sequence"/>
</dbReference>
<evidence type="ECO:0000313" key="2">
    <source>
        <dbReference type="EMBL" id="NEU98882.1"/>
    </source>
</evidence>
<keyword evidence="1" id="KW-0472">Membrane</keyword>
<proteinExistence type="predicted"/>
<dbReference type="RefSeq" id="WP_163157595.1">
    <property type="nucleotide sequence ID" value="NZ_VKHP01000108.1"/>
</dbReference>
<sequence length="346" mass="38587">MGLSWWLNNVLGGAVRWAVATIIGAICLVLGLAPAAWLAGIFGNPPAWVMNPWKRIGIVVVGVVTFLLILLVRRRKDEANLNIPVRWKNVTIQEPNLVAYMRSSDLVRRLDERISERSGNSVDPDNGVALPVEETAKLLGISDIEQLDLLLRENQEAAVRMSFYSWLDKDTAVPRGECLLYLLDVLGAQLGEPQFSELRSLQSLIQGGDVKARCQNYAEIMKNISPKPPIRVPLVVDFNLIPIESAIDEVRAGLKGTPQGKEIEANGKTKEQQDLDYWRLIGPVRLYGTERGQKSRKLINFMLYVVNAVTLESGRLIWTIPNGPVFDDLFVMAPDLRSAIQKIKQA</sequence>
<dbReference type="AlphaFoldDB" id="A0A6P1BMS1"/>
<feature type="transmembrane region" description="Helical" evidence="1">
    <location>
        <begin position="17"/>
        <end position="41"/>
    </location>
</feature>
<feature type="transmembrane region" description="Helical" evidence="1">
    <location>
        <begin position="53"/>
        <end position="72"/>
    </location>
</feature>
<reference evidence="2 3" key="1">
    <citation type="journal article" date="2020" name="Arch. Microbiol.">
        <title>Bradyrhizobium uaiense sp. nov., a new highly efficient cowpea symbiont.</title>
        <authorList>
            <person name="Cabral Michel D."/>
            <person name="Azarias Guimaraes A."/>
            <person name="Martins da Costa E."/>
            <person name="Soares de Carvalho T."/>
            <person name="Balsanelli E."/>
            <person name="Willems A."/>
            <person name="Maltempi de Souza E."/>
            <person name="de Souza Moreira F.M."/>
        </authorList>
    </citation>
    <scope>NUCLEOTIDE SEQUENCE [LARGE SCALE GENOMIC DNA]</scope>
    <source>
        <strain evidence="2 3">UFLA 03-164</strain>
    </source>
</reference>
<evidence type="ECO:0000313" key="3">
    <source>
        <dbReference type="Proteomes" id="UP000468531"/>
    </source>
</evidence>
<evidence type="ECO:0000256" key="1">
    <source>
        <dbReference type="SAM" id="Phobius"/>
    </source>
</evidence>